<sequence>MIYLDNAATTIQKPECVTEAVVQAMQTLGNCGRGAGKGALSAARIIYEARAAAARLFHLDSPKRVCFTGNSTEALNIALFGLIGPKDHVITTELEHNSVLRPLYHLMNAGTQVSFLKADPSGNVDVRQMEGMIRENTKAIVCTHASNLTGNLVDIHGAGEIARRHGLLFIVDASQTAGSFSVDMERDHISVLCFTGHKGLMGPQGTGGLCIAKGVEIRPLKMGGTGVRTYLHEQPDQYPERLEAGTLNGHGIAGLKRAMEYIQETGLEKIHEKEYDLMMRFYQGVKDVDGVTVYGDFSGDRAPIVALNLRGWDSGEAADVLWEDFQIAVRAGAHCAPKMHEALGTKETGAVRFSFGWFNTREEADLAVAAIRQMADGEEASGDGPGLADRMGLVTAYIQSHYREELTLEDVSGYFGVSREYFSRFFKKQMGVNFIRYVHLLRLEHIHEDIINSDDSIMAIARHHGFTNYKLFTKMFREIYGCTPRELRKTGEEPV</sequence>
<evidence type="ECO:0000313" key="5">
    <source>
        <dbReference type="EMBL" id="HIS48487.1"/>
    </source>
</evidence>
<dbReference type="Gene3D" id="3.90.1150.10">
    <property type="entry name" value="Aspartate Aminotransferase, domain 1"/>
    <property type="match status" value="1"/>
</dbReference>
<dbReference type="GO" id="GO:0003700">
    <property type="term" value="F:DNA-binding transcription factor activity"/>
    <property type="evidence" value="ECO:0007669"/>
    <property type="project" value="InterPro"/>
</dbReference>
<keyword evidence="5" id="KW-0808">Transferase</keyword>
<dbReference type="GO" id="GO:0008483">
    <property type="term" value="F:transaminase activity"/>
    <property type="evidence" value="ECO:0007669"/>
    <property type="project" value="UniProtKB-KW"/>
</dbReference>
<dbReference type="InterPro" id="IPR000192">
    <property type="entry name" value="Aminotrans_V_dom"/>
</dbReference>
<keyword evidence="2" id="KW-0238">DNA-binding</keyword>
<dbReference type="Pfam" id="PF00266">
    <property type="entry name" value="Aminotran_5"/>
    <property type="match status" value="1"/>
</dbReference>
<proteinExistence type="predicted"/>
<keyword evidence="5" id="KW-0032">Aminotransferase</keyword>
<gene>
    <name evidence="5" type="ORF">IAB46_13225</name>
</gene>
<dbReference type="Gene3D" id="1.10.10.60">
    <property type="entry name" value="Homeodomain-like"/>
    <property type="match status" value="2"/>
</dbReference>
<comment type="caution">
    <text evidence="5">The sequence shown here is derived from an EMBL/GenBank/DDBJ whole genome shotgun (WGS) entry which is preliminary data.</text>
</comment>
<dbReference type="GO" id="GO:0043565">
    <property type="term" value="F:sequence-specific DNA binding"/>
    <property type="evidence" value="ECO:0007669"/>
    <property type="project" value="InterPro"/>
</dbReference>
<dbReference type="InterPro" id="IPR009057">
    <property type="entry name" value="Homeodomain-like_sf"/>
</dbReference>
<dbReference type="Pfam" id="PF12833">
    <property type="entry name" value="HTH_18"/>
    <property type="match status" value="1"/>
</dbReference>
<dbReference type="NCBIfam" id="TIGR01977">
    <property type="entry name" value="am_tr_V_EF2568"/>
    <property type="match status" value="1"/>
</dbReference>
<dbReference type="InterPro" id="IPR015422">
    <property type="entry name" value="PyrdxlP-dep_Trfase_small"/>
</dbReference>
<feature type="domain" description="HTH araC/xylS-type" evidence="4">
    <location>
        <begin position="392"/>
        <end position="490"/>
    </location>
</feature>
<dbReference type="PROSITE" id="PS01124">
    <property type="entry name" value="HTH_ARAC_FAMILY_2"/>
    <property type="match status" value="1"/>
</dbReference>
<dbReference type="InterPro" id="IPR015421">
    <property type="entry name" value="PyrdxlP-dep_Trfase_major"/>
</dbReference>
<keyword evidence="3" id="KW-0804">Transcription</keyword>
<dbReference type="SUPFAM" id="SSF46689">
    <property type="entry name" value="Homeodomain-like"/>
    <property type="match status" value="2"/>
</dbReference>
<dbReference type="SMART" id="SM00342">
    <property type="entry name" value="HTH_ARAC"/>
    <property type="match status" value="1"/>
</dbReference>
<evidence type="ECO:0000256" key="1">
    <source>
        <dbReference type="ARBA" id="ARBA00023015"/>
    </source>
</evidence>
<organism evidence="5 6">
    <name type="scientific">Candidatus Scybalocola faecigallinarum</name>
    <dbReference type="NCBI Taxonomy" id="2840941"/>
    <lineage>
        <taxon>Bacteria</taxon>
        <taxon>Bacillati</taxon>
        <taxon>Bacillota</taxon>
        <taxon>Clostridia</taxon>
        <taxon>Lachnospirales</taxon>
        <taxon>Lachnospiraceae</taxon>
        <taxon>Lachnospiraceae incertae sedis</taxon>
        <taxon>Candidatus Scybalocola (ex Gilroy et al. 2021)</taxon>
    </lineage>
</organism>
<dbReference type="InterPro" id="IPR018062">
    <property type="entry name" value="HTH_AraC-typ_CS"/>
</dbReference>
<dbReference type="InterPro" id="IPR015424">
    <property type="entry name" value="PyrdxlP-dep_Trfase"/>
</dbReference>
<evidence type="ECO:0000256" key="2">
    <source>
        <dbReference type="ARBA" id="ARBA00023125"/>
    </source>
</evidence>
<dbReference type="PANTHER" id="PTHR43586">
    <property type="entry name" value="CYSTEINE DESULFURASE"/>
    <property type="match status" value="1"/>
</dbReference>
<dbReference type="PROSITE" id="PS00041">
    <property type="entry name" value="HTH_ARAC_FAMILY_1"/>
    <property type="match status" value="1"/>
</dbReference>
<name>A0A9D1F7S3_9FIRM</name>
<dbReference type="Proteomes" id="UP000823927">
    <property type="component" value="Unassembled WGS sequence"/>
</dbReference>
<dbReference type="InterPro" id="IPR018060">
    <property type="entry name" value="HTH_AraC"/>
</dbReference>
<reference evidence="5" key="2">
    <citation type="journal article" date="2021" name="PeerJ">
        <title>Extensive microbial diversity within the chicken gut microbiome revealed by metagenomics and culture.</title>
        <authorList>
            <person name="Gilroy R."/>
            <person name="Ravi A."/>
            <person name="Getino M."/>
            <person name="Pursley I."/>
            <person name="Horton D.L."/>
            <person name="Alikhan N.F."/>
            <person name="Baker D."/>
            <person name="Gharbi K."/>
            <person name="Hall N."/>
            <person name="Watson M."/>
            <person name="Adriaenssens E.M."/>
            <person name="Foster-Nyarko E."/>
            <person name="Jarju S."/>
            <person name="Secka A."/>
            <person name="Antonio M."/>
            <person name="Oren A."/>
            <person name="Chaudhuri R.R."/>
            <person name="La Ragione R."/>
            <person name="Hildebrand F."/>
            <person name="Pallen M.J."/>
        </authorList>
    </citation>
    <scope>NUCLEOTIDE SEQUENCE</scope>
    <source>
        <strain evidence="5">CHK178-757</strain>
    </source>
</reference>
<dbReference type="EMBL" id="DVIT01000056">
    <property type="protein sequence ID" value="HIS48487.1"/>
    <property type="molecule type" value="Genomic_DNA"/>
</dbReference>
<dbReference type="AlphaFoldDB" id="A0A9D1F7S3"/>
<evidence type="ECO:0000256" key="3">
    <source>
        <dbReference type="ARBA" id="ARBA00023163"/>
    </source>
</evidence>
<evidence type="ECO:0000259" key="4">
    <source>
        <dbReference type="PROSITE" id="PS01124"/>
    </source>
</evidence>
<dbReference type="PANTHER" id="PTHR43586:SF4">
    <property type="entry name" value="ISOPENICILLIN N EPIMERASE"/>
    <property type="match status" value="1"/>
</dbReference>
<protein>
    <submittedName>
        <fullName evidence="5">Aminotransferase class V-fold PLP-dependent enzyme</fullName>
    </submittedName>
</protein>
<accession>A0A9D1F7S3</accession>
<dbReference type="InterPro" id="IPR010969">
    <property type="entry name" value="Cys_dSase-rel_unknwn_funct"/>
</dbReference>
<evidence type="ECO:0000313" key="6">
    <source>
        <dbReference type="Proteomes" id="UP000823927"/>
    </source>
</evidence>
<reference evidence="5" key="1">
    <citation type="submission" date="2020-10" db="EMBL/GenBank/DDBJ databases">
        <authorList>
            <person name="Gilroy R."/>
        </authorList>
    </citation>
    <scope>NUCLEOTIDE SEQUENCE</scope>
    <source>
        <strain evidence="5">CHK178-757</strain>
    </source>
</reference>
<dbReference type="Gene3D" id="3.40.640.10">
    <property type="entry name" value="Type I PLP-dependent aspartate aminotransferase-like (Major domain)"/>
    <property type="match status" value="1"/>
</dbReference>
<keyword evidence="1" id="KW-0805">Transcription regulation</keyword>
<dbReference type="SUPFAM" id="SSF53383">
    <property type="entry name" value="PLP-dependent transferases"/>
    <property type="match status" value="1"/>
</dbReference>